<dbReference type="InterPro" id="IPR036163">
    <property type="entry name" value="HMA_dom_sf"/>
</dbReference>
<feature type="domain" description="HMA" evidence="2">
    <location>
        <begin position="4"/>
        <end position="60"/>
    </location>
</feature>
<dbReference type="AlphaFoldDB" id="A0A0H1R5I0"/>
<dbReference type="PROSITE" id="PS01047">
    <property type="entry name" value="HMA_1"/>
    <property type="match status" value="1"/>
</dbReference>
<evidence type="ECO:0000259" key="2">
    <source>
        <dbReference type="Pfam" id="PF00403"/>
    </source>
</evidence>
<sequence length="70" mass="7447">MHLFHVPGLTCGGCLGFVTRALHGIDPAAHIEADLPARTIRVISARFESALLRALRDAGYAAAPVLQPWG</sequence>
<dbReference type="InterPro" id="IPR017969">
    <property type="entry name" value="Heavy-metal-associated_CS"/>
</dbReference>
<dbReference type="STRING" id="1225564.AA309_27695"/>
<comment type="caution">
    <text evidence="3">The sequence shown here is derived from an EMBL/GenBank/DDBJ whole genome shotgun (WGS) entry which is preliminary data.</text>
</comment>
<name>A0A0H1R5I0_9HYPH</name>
<accession>A0A0H1R5I0</accession>
<gene>
    <name evidence="3" type="ORF">AA309_27695</name>
</gene>
<dbReference type="SUPFAM" id="SSF55008">
    <property type="entry name" value="HMA, heavy metal-associated domain"/>
    <property type="match status" value="1"/>
</dbReference>
<dbReference type="RefSeq" id="WP_047192256.1">
    <property type="nucleotide sequence ID" value="NZ_LCYG01000100.1"/>
</dbReference>
<protein>
    <recommendedName>
        <fullName evidence="2">HMA domain-containing protein</fullName>
    </recommendedName>
</protein>
<evidence type="ECO:0000256" key="1">
    <source>
        <dbReference type="ARBA" id="ARBA00022723"/>
    </source>
</evidence>
<dbReference type="InterPro" id="IPR006121">
    <property type="entry name" value="HMA_dom"/>
</dbReference>
<keyword evidence="4" id="KW-1185">Reference proteome</keyword>
<dbReference type="OrthoDB" id="9801832at2"/>
<reference evidence="3 4" key="1">
    <citation type="submission" date="2015-05" db="EMBL/GenBank/DDBJ databases">
        <title>Draft genome sequence of Microvirga vignae strain BR3299, a novel nitrogen fixing bacteria isolated from Brazil semi-aired region.</title>
        <authorList>
            <person name="Zilli J.E."/>
            <person name="Passos S.R."/>
            <person name="Leite J."/>
            <person name="Baldani J.I."/>
            <person name="Xavier G.R."/>
            <person name="Rumjaneck N.G."/>
            <person name="Simoes-Araujo J.L."/>
        </authorList>
    </citation>
    <scope>NUCLEOTIDE SEQUENCE [LARGE SCALE GENOMIC DNA]</scope>
    <source>
        <strain evidence="3 4">BR3299</strain>
    </source>
</reference>
<dbReference type="Gene3D" id="3.30.70.100">
    <property type="match status" value="1"/>
</dbReference>
<proteinExistence type="predicted"/>
<evidence type="ECO:0000313" key="4">
    <source>
        <dbReference type="Proteomes" id="UP000035489"/>
    </source>
</evidence>
<dbReference type="EMBL" id="LCYG01000100">
    <property type="protein sequence ID" value="KLK90091.1"/>
    <property type="molecule type" value="Genomic_DNA"/>
</dbReference>
<dbReference type="CDD" id="cd00371">
    <property type="entry name" value="HMA"/>
    <property type="match status" value="1"/>
</dbReference>
<keyword evidence="1" id="KW-0479">Metal-binding</keyword>
<dbReference type="Proteomes" id="UP000035489">
    <property type="component" value="Unassembled WGS sequence"/>
</dbReference>
<dbReference type="Pfam" id="PF00403">
    <property type="entry name" value="HMA"/>
    <property type="match status" value="1"/>
</dbReference>
<evidence type="ECO:0000313" key="3">
    <source>
        <dbReference type="EMBL" id="KLK90091.1"/>
    </source>
</evidence>
<organism evidence="3 4">
    <name type="scientific">Microvirga vignae</name>
    <dbReference type="NCBI Taxonomy" id="1225564"/>
    <lineage>
        <taxon>Bacteria</taxon>
        <taxon>Pseudomonadati</taxon>
        <taxon>Pseudomonadota</taxon>
        <taxon>Alphaproteobacteria</taxon>
        <taxon>Hyphomicrobiales</taxon>
        <taxon>Methylobacteriaceae</taxon>
        <taxon>Microvirga</taxon>
    </lineage>
</organism>
<dbReference type="PATRIC" id="fig|1225564.3.peg.52"/>
<dbReference type="GO" id="GO:0046872">
    <property type="term" value="F:metal ion binding"/>
    <property type="evidence" value="ECO:0007669"/>
    <property type="project" value="UniProtKB-KW"/>
</dbReference>